<organism evidence="11 12">
    <name type="scientific">Prauserella flavalba</name>
    <dbReference type="NCBI Taxonomy" id="1477506"/>
    <lineage>
        <taxon>Bacteria</taxon>
        <taxon>Bacillati</taxon>
        <taxon>Actinomycetota</taxon>
        <taxon>Actinomycetes</taxon>
        <taxon>Pseudonocardiales</taxon>
        <taxon>Pseudonocardiaceae</taxon>
        <taxon>Prauserella</taxon>
    </lineage>
</organism>
<evidence type="ECO:0000256" key="5">
    <source>
        <dbReference type="ARBA" id="ARBA00022842"/>
    </source>
</evidence>
<keyword evidence="4 9" id="KW-0812">Transmembrane</keyword>
<keyword evidence="12" id="KW-1185">Reference proteome</keyword>
<dbReference type="GO" id="GO:0008324">
    <property type="term" value="F:monoatomic cation transmembrane transporter activity"/>
    <property type="evidence" value="ECO:0007669"/>
    <property type="project" value="InterPro"/>
</dbReference>
<keyword evidence="7 9" id="KW-0472">Membrane</keyword>
<keyword evidence="8" id="KW-0129">CBS domain</keyword>
<dbReference type="AlphaFoldDB" id="A0A318LRG5"/>
<dbReference type="GO" id="GO:0016020">
    <property type="term" value="C:membrane"/>
    <property type="evidence" value="ECO:0007669"/>
    <property type="project" value="UniProtKB-SubCell"/>
</dbReference>
<feature type="transmembrane region" description="Helical" evidence="9">
    <location>
        <begin position="168"/>
        <end position="188"/>
    </location>
</feature>
<evidence type="ECO:0000259" key="10">
    <source>
        <dbReference type="PROSITE" id="PS51371"/>
    </source>
</evidence>
<keyword evidence="5" id="KW-0460">Magnesium</keyword>
<dbReference type="InterPro" id="IPR000644">
    <property type="entry name" value="CBS_dom"/>
</dbReference>
<evidence type="ECO:0000313" key="12">
    <source>
        <dbReference type="Proteomes" id="UP000247892"/>
    </source>
</evidence>
<sequence>MAAAETEDGAGLLGTAAAHATARVPVAAPDDGVDAVLSGLRGQRFDSAAVVAVCRGTRLAGLVTIERLLAADRDATVAAVMDPDPPVVAPGTHQERAAWAALHHGEPGLAVVDDDGRFVGLIPPQRLMTVLLTEHDQDLARLGGFLGTASAARQASTERLRKRLWHRIPWLLVGLAGAMLSAGLVGAFEDALERQVLLAFFVPAVVYLADAVGTQTETLVVRGLSVGVPVGRVAVRELVSGLAIGSLLALISFPLTVWLWGDADVALAVGLALFAACSIATLVAMVLPWVFSRLGADPVYGSGPLATVVQDLLSIVIYLSTATLIVG</sequence>
<dbReference type="PANTHER" id="PTHR41394">
    <property type="entry name" value="MAGNESIUM TRANSPORTER MGTE"/>
    <property type="match status" value="1"/>
</dbReference>
<dbReference type="SUPFAM" id="SSF161093">
    <property type="entry name" value="MgtE membrane domain-like"/>
    <property type="match status" value="1"/>
</dbReference>
<dbReference type="InterPro" id="IPR006667">
    <property type="entry name" value="SLC41_membr_dom"/>
</dbReference>
<dbReference type="Gene3D" id="1.10.357.20">
    <property type="entry name" value="SLC41 divalent cation transporters, integral membrane domain"/>
    <property type="match status" value="1"/>
</dbReference>
<proteinExistence type="inferred from homology"/>
<dbReference type="Pfam" id="PF01769">
    <property type="entry name" value="MgtE"/>
    <property type="match status" value="1"/>
</dbReference>
<feature type="transmembrane region" description="Helical" evidence="9">
    <location>
        <begin position="267"/>
        <end position="291"/>
    </location>
</feature>
<reference evidence="11 12" key="1">
    <citation type="submission" date="2016-07" db="EMBL/GenBank/DDBJ databases">
        <title>Draft genome sequence of Prauserella sp. YIM 121212, isolated from alkaline soil.</title>
        <authorList>
            <person name="Ruckert C."/>
            <person name="Albersmeier A."/>
            <person name="Jiang C.-L."/>
            <person name="Jiang Y."/>
            <person name="Kalinowski J."/>
            <person name="Schneider O."/>
            <person name="Winkler A."/>
            <person name="Zotchev S.B."/>
        </authorList>
    </citation>
    <scope>NUCLEOTIDE SEQUENCE [LARGE SCALE GENOMIC DNA]</scope>
    <source>
        <strain evidence="11 12">YIM 121212</strain>
    </source>
</reference>
<dbReference type="EMBL" id="MASU01000005">
    <property type="protein sequence ID" value="PXY36981.1"/>
    <property type="molecule type" value="Genomic_DNA"/>
</dbReference>
<feature type="domain" description="CBS" evidence="10">
    <location>
        <begin position="81"/>
        <end position="137"/>
    </location>
</feature>
<evidence type="ECO:0000256" key="9">
    <source>
        <dbReference type="SAM" id="Phobius"/>
    </source>
</evidence>
<comment type="caution">
    <text evidence="11">The sequence shown here is derived from an EMBL/GenBank/DDBJ whole genome shotgun (WGS) entry which is preliminary data.</text>
</comment>
<comment type="similarity">
    <text evidence="2">Belongs to the SLC41A transporter family.</text>
</comment>
<protein>
    <submittedName>
        <fullName evidence="11">Magnesium transporter MgtE</fullName>
    </submittedName>
</protein>
<accession>A0A318LRG5</accession>
<dbReference type="SUPFAM" id="SSF54631">
    <property type="entry name" value="CBS-domain pair"/>
    <property type="match status" value="1"/>
</dbReference>
<name>A0A318LRG5_9PSEU</name>
<keyword evidence="3" id="KW-0813">Transport</keyword>
<comment type="subcellular location">
    <subcellularLocation>
        <location evidence="1">Membrane</location>
        <topology evidence="1">Multi-pass membrane protein</topology>
    </subcellularLocation>
</comment>
<evidence type="ECO:0000256" key="7">
    <source>
        <dbReference type="ARBA" id="ARBA00023136"/>
    </source>
</evidence>
<evidence type="ECO:0000256" key="2">
    <source>
        <dbReference type="ARBA" id="ARBA00009749"/>
    </source>
</evidence>
<evidence type="ECO:0000256" key="4">
    <source>
        <dbReference type="ARBA" id="ARBA00022692"/>
    </source>
</evidence>
<evidence type="ECO:0000256" key="6">
    <source>
        <dbReference type="ARBA" id="ARBA00022989"/>
    </source>
</evidence>
<evidence type="ECO:0000256" key="8">
    <source>
        <dbReference type="PROSITE-ProRule" id="PRU00703"/>
    </source>
</evidence>
<dbReference type="RefSeq" id="WP_245959819.1">
    <property type="nucleotide sequence ID" value="NZ_MASU01000005.1"/>
</dbReference>
<evidence type="ECO:0000313" key="11">
    <source>
        <dbReference type="EMBL" id="PXY36981.1"/>
    </source>
</evidence>
<evidence type="ECO:0000256" key="1">
    <source>
        <dbReference type="ARBA" id="ARBA00004141"/>
    </source>
</evidence>
<evidence type="ECO:0000256" key="3">
    <source>
        <dbReference type="ARBA" id="ARBA00022448"/>
    </source>
</evidence>
<dbReference type="Proteomes" id="UP000247892">
    <property type="component" value="Unassembled WGS sequence"/>
</dbReference>
<dbReference type="Pfam" id="PF00571">
    <property type="entry name" value="CBS"/>
    <property type="match status" value="1"/>
</dbReference>
<dbReference type="InterPro" id="IPR046342">
    <property type="entry name" value="CBS_dom_sf"/>
</dbReference>
<dbReference type="PANTHER" id="PTHR41394:SF5">
    <property type="entry name" value="SLC41A_MGTE INTEGRAL MEMBRANE DOMAIN-CONTAINING PROTEIN"/>
    <property type="match status" value="1"/>
</dbReference>
<keyword evidence="6 9" id="KW-1133">Transmembrane helix</keyword>
<dbReference type="Gene3D" id="3.10.580.10">
    <property type="entry name" value="CBS-domain"/>
    <property type="match status" value="1"/>
</dbReference>
<gene>
    <name evidence="11" type="ORF">BA062_14255</name>
</gene>
<feature type="transmembrane region" description="Helical" evidence="9">
    <location>
        <begin position="238"/>
        <end position="260"/>
    </location>
</feature>
<dbReference type="PROSITE" id="PS51371">
    <property type="entry name" value="CBS"/>
    <property type="match status" value="1"/>
</dbReference>
<feature type="transmembrane region" description="Helical" evidence="9">
    <location>
        <begin position="303"/>
        <end position="326"/>
    </location>
</feature>
<dbReference type="InterPro" id="IPR036739">
    <property type="entry name" value="SLC41_membr_dom_sf"/>
</dbReference>